<evidence type="ECO:0000313" key="8">
    <source>
        <dbReference type="Proteomes" id="UP001549162"/>
    </source>
</evidence>
<dbReference type="PANTHER" id="PTHR47089">
    <property type="entry name" value="ABC TRANSPORTER, PERMEASE PROTEIN"/>
    <property type="match status" value="1"/>
</dbReference>
<dbReference type="RefSeq" id="WP_354367941.1">
    <property type="nucleotide sequence ID" value="NZ_JBEPMA010000005.1"/>
</dbReference>
<feature type="transmembrane region" description="Helical" evidence="6">
    <location>
        <begin position="293"/>
        <end position="314"/>
    </location>
</feature>
<proteinExistence type="predicted"/>
<evidence type="ECO:0000256" key="3">
    <source>
        <dbReference type="ARBA" id="ARBA00022692"/>
    </source>
</evidence>
<feature type="transmembrane region" description="Helical" evidence="6">
    <location>
        <begin position="205"/>
        <end position="223"/>
    </location>
</feature>
<name>A0ABV2JCG3_9FIRM</name>
<evidence type="ECO:0000256" key="2">
    <source>
        <dbReference type="ARBA" id="ARBA00022475"/>
    </source>
</evidence>
<comment type="caution">
    <text evidence="7">The sequence shown here is derived from an EMBL/GenBank/DDBJ whole genome shotgun (WGS) entry which is preliminary data.</text>
</comment>
<feature type="transmembrane region" description="Helical" evidence="6">
    <location>
        <begin position="48"/>
        <end position="70"/>
    </location>
</feature>
<keyword evidence="7" id="KW-0813">Transport</keyword>
<feature type="transmembrane region" description="Helical" evidence="6">
    <location>
        <begin position="7"/>
        <end position="28"/>
    </location>
</feature>
<dbReference type="CDD" id="cd06580">
    <property type="entry name" value="TM_PBP1_transp_TpRbsC_like"/>
    <property type="match status" value="1"/>
</dbReference>
<protein>
    <submittedName>
        <fullName evidence="7">Simple sugar transport system permease protein</fullName>
    </submittedName>
</protein>
<feature type="transmembrane region" description="Helical" evidence="6">
    <location>
        <begin position="259"/>
        <end position="281"/>
    </location>
</feature>
<gene>
    <name evidence="7" type="ORF">ABID14_001095</name>
</gene>
<evidence type="ECO:0000256" key="6">
    <source>
        <dbReference type="SAM" id="Phobius"/>
    </source>
</evidence>
<feature type="transmembrane region" description="Helical" evidence="6">
    <location>
        <begin position="138"/>
        <end position="158"/>
    </location>
</feature>
<keyword evidence="2" id="KW-1003">Cell membrane</keyword>
<feature type="transmembrane region" description="Helical" evidence="6">
    <location>
        <begin position="326"/>
        <end position="346"/>
    </location>
</feature>
<organism evidence="7 8">
    <name type="scientific">Peptoniphilus olsenii</name>
    <dbReference type="NCBI Taxonomy" id="411570"/>
    <lineage>
        <taxon>Bacteria</taxon>
        <taxon>Bacillati</taxon>
        <taxon>Bacillota</taxon>
        <taxon>Tissierellia</taxon>
        <taxon>Tissierellales</taxon>
        <taxon>Peptoniphilaceae</taxon>
        <taxon>Peptoniphilus</taxon>
    </lineage>
</organism>
<evidence type="ECO:0000313" key="7">
    <source>
        <dbReference type="EMBL" id="MET3617464.1"/>
    </source>
</evidence>
<evidence type="ECO:0000256" key="5">
    <source>
        <dbReference type="ARBA" id="ARBA00023136"/>
    </source>
</evidence>
<dbReference type="PANTHER" id="PTHR47089:SF1">
    <property type="entry name" value="GUANOSINE ABC TRANSPORTER PERMEASE PROTEIN NUPP"/>
    <property type="match status" value="1"/>
</dbReference>
<reference evidence="7 8" key="1">
    <citation type="submission" date="2024-06" db="EMBL/GenBank/DDBJ databases">
        <title>Genomic Encyclopedia of Type Strains, Phase IV (KMG-IV): sequencing the most valuable type-strain genomes for metagenomic binning, comparative biology and taxonomic classification.</title>
        <authorList>
            <person name="Goeker M."/>
        </authorList>
    </citation>
    <scope>NUCLEOTIDE SEQUENCE [LARGE SCALE GENOMIC DNA]</scope>
    <source>
        <strain evidence="7 8">DSM 21460</strain>
    </source>
</reference>
<dbReference type="InterPro" id="IPR001851">
    <property type="entry name" value="ABC_transp_permease"/>
</dbReference>
<comment type="subcellular location">
    <subcellularLocation>
        <location evidence="1">Cell membrane</location>
        <topology evidence="1">Multi-pass membrane protein</topology>
    </subcellularLocation>
</comment>
<keyword evidence="7" id="KW-0762">Sugar transport</keyword>
<keyword evidence="5 6" id="KW-0472">Membrane</keyword>
<feature type="transmembrane region" description="Helical" evidence="6">
    <location>
        <begin position="77"/>
        <end position="97"/>
    </location>
</feature>
<sequence>MKRNRIIYTLLAMLLGMVIGSIVLILSGTNPIEAYKVIFVGAFGKPKYISWTVVKAVPLILTGLSVAFAFNTGLFNIGAEGQYIVGSIGALLAGLLLDLPPVIHGIVALVCGLFCGFIWGGLVGFFKAKFQVNEVISSIMMNWIAFYLSNYLLSFPLIRSIESDNSYPIKASASIRILGTWKRSGAGKEFLKQNKFLRDILNPPVNWGLIIAIIAAIIIWYILKKTTLGYELRAVGFNRKAAEYGGIDINKAIVKSMGIAGALAGLAGAITVLGVSGNIGMMAAQEGYGFDGMAVSLIAGNAPLGTIPAALLYAGLSYGGGKLTTIGTYSEVINIIVGIMILFIAMPKLLDTIKFFFTKWSGENKNKKMNTNSIKKNETDKVGGKK</sequence>
<accession>A0ABV2JCG3</accession>
<dbReference type="EMBL" id="JBEPMA010000005">
    <property type="protein sequence ID" value="MET3617464.1"/>
    <property type="molecule type" value="Genomic_DNA"/>
</dbReference>
<keyword evidence="8" id="KW-1185">Reference proteome</keyword>
<keyword evidence="4 6" id="KW-1133">Transmembrane helix</keyword>
<dbReference type="Proteomes" id="UP001549162">
    <property type="component" value="Unassembled WGS sequence"/>
</dbReference>
<feature type="transmembrane region" description="Helical" evidence="6">
    <location>
        <begin position="103"/>
        <end position="126"/>
    </location>
</feature>
<keyword evidence="3 6" id="KW-0812">Transmembrane</keyword>
<evidence type="ECO:0000256" key="4">
    <source>
        <dbReference type="ARBA" id="ARBA00022989"/>
    </source>
</evidence>
<dbReference type="Pfam" id="PF02653">
    <property type="entry name" value="BPD_transp_2"/>
    <property type="match status" value="1"/>
</dbReference>
<evidence type="ECO:0000256" key="1">
    <source>
        <dbReference type="ARBA" id="ARBA00004651"/>
    </source>
</evidence>